<dbReference type="EMBL" id="JADGII010000004">
    <property type="protein sequence ID" value="MBF0636266.1"/>
    <property type="molecule type" value="Genomic_DNA"/>
</dbReference>
<evidence type="ECO:0000256" key="9">
    <source>
        <dbReference type="ARBA" id="ARBA00022989"/>
    </source>
</evidence>
<proteinExistence type="inferred from homology"/>
<dbReference type="InterPro" id="IPR048254">
    <property type="entry name" value="CDP_ALCOHOL_P_TRANSF_CS"/>
</dbReference>
<dbReference type="InterPro" id="IPR004533">
    <property type="entry name" value="CDP-diaglyc--ser_O-PTrfase"/>
</dbReference>
<keyword evidence="18" id="KW-1185">Reference proteome</keyword>
<dbReference type="GO" id="GO:0003882">
    <property type="term" value="F:CDP-diacylglycerol-serine O-phosphatidyltransferase activity"/>
    <property type="evidence" value="ECO:0007669"/>
    <property type="project" value="UniProtKB-EC"/>
</dbReference>
<evidence type="ECO:0000256" key="12">
    <source>
        <dbReference type="ARBA" id="ARBA00023209"/>
    </source>
</evidence>
<feature type="transmembrane region" description="Helical" evidence="16">
    <location>
        <begin position="176"/>
        <end position="195"/>
    </location>
</feature>
<dbReference type="InterPro" id="IPR000462">
    <property type="entry name" value="CDP-OH_P_trans"/>
</dbReference>
<evidence type="ECO:0000256" key="11">
    <source>
        <dbReference type="ARBA" id="ARBA00023136"/>
    </source>
</evidence>
<keyword evidence="10" id="KW-0443">Lipid metabolism</keyword>
<evidence type="ECO:0000256" key="8">
    <source>
        <dbReference type="ARBA" id="ARBA00022692"/>
    </source>
</evidence>
<comment type="subcellular location">
    <subcellularLocation>
        <location evidence="2">Endomembrane system</location>
        <topology evidence="2">Multi-pass membrane protein</topology>
    </subcellularLocation>
</comment>
<dbReference type="InterPro" id="IPR043130">
    <property type="entry name" value="CDP-OH_PTrfase_TM_dom"/>
</dbReference>
<name>A0ABR9XR36_9CHLB</name>
<evidence type="ECO:0000256" key="5">
    <source>
        <dbReference type="ARBA" id="ARBA00017171"/>
    </source>
</evidence>
<dbReference type="PROSITE" id="PS00379">
    <property type="entry name" value="CDP_ALCOHOL_P_TRANSF"/>
    <property type="match status" value="1"/>
</dbReference>
<dbReference type="InterPro" id="IPR050324">
    <property type="entry name" value="CDP-alcohol_PTase-I"/>
</dbReference>
<dbReference type="Proteomes" id="UP000619838">
    <property type="component" value="Unassembled WGS sequence"/>
</dbReference>
<keyword evidence="7 15" id="KW-0808">Transferase</keyword>
<dbReference type="EC" id="2.7.8.8" evidence="4"/>
<evidence type="ECO:0000256" key="14">
    <source>
        <dbReference type="ARBA" id="ARBA00032361"/>
    </source>
</evidence>
<feature type="transmembrane region" description="Helical" evidence="16">
    <location>
        <begin position="144"/>
        <end position="164"/>
    </location>
</feature>
<keyword evidence="13" id="KW-1208">Phospholipid metabolism</keyword>
<keyword evidence="12" id="KW-0594">Phospholipid biosynthesis</keyword>
<evidence type="ECO:0000256" key="6">
    <source>
        <dbReference type="ARBA" id="ARBA00022516"/>
    </source>
</evidence>
<evidence type="ECO:0000256" key="7">
    <source>
        <dbReference type="ARBA" id="ARBA00022679"/>
    </source>
</evidence>
<feature type="transmembrane region" description="Helical" evidence="16">
    <location>
        <begin position="113"/>
        <end position="132"/>
    </location>
</feature>
<comment type="similarity">
    <text evidence="3 15">Belongs to the CDP-alcohol phosphatidyltransferase class-I family.</text>
</comment>
<dbReference type="NCBIfam" id="TIGR00473">
    <property type="entry name" value="pssA"/>
    <property type="match status" value="1"/>
</dbReference>
<evidence type="ECO:0000256" key="4">
    <source>
        <dbReference type="ARBA" id="ARBA00013174"/>
    </source>
</evidence>
<keyword evidence="11 16" id="KW-0472">Membrane</keyword>
<reference evidence="17 18" key="1">
    <citation type="journal article" date="2020" name="Microorganisms">
        <title>Simultaneous Genome Sequencing of Prosthecochloris ethylica and Desulfuromonas acetoxidans within a Syntrophic Mixture Reveals Unique Pili and Protein Interactions.</title>
        <authorList>
            <person name="Kyndt J.A."/>
            <person name="Van Beeumen J.J."/>
            <person name="Meyer T.E."/>
        </authorList>
    </citation>
    <scope>NUCLEOTIDE SEQUENCE [LARGE SCALE GENOMIC DNA]</scope>
    <source>
        <strain evidence="17 18">N3</strain>
    </source>
</reference>
<sequence>MLFLKQKGRRSPRETGRGRRPLCVSRTFVPSMFTALNMLCGYVALVLAGSGHVTAAAWFILTAALFDVLDGFVARLTDGASKFGGEFDSLADLVSFGAAPAYLAYAFGLSQMGAAGVFISAVPLLAAGVRLARFNIGDGGGEGGQFYGLPSTAQALALASFILWMNAEQLLTPAQLALVLSWMLVFFALLMLSRIQYDSFPSLSMESIRARPLQAVLYGAVFFCVLIFQAKAFFLAMLLYILLGVMRSLSLLVRQTVL</sequence>
<evidence type="ECO:0000256" key="13">
    <source>
        <dbReference type="ARBA" id="ARBA00023264"/>
    </source>
</evidence>
<comment type="catalytic activity">
    <reaction evidence="1">
        <text>a CDP-1,2-diacyl-sn-glycerol + L-serine = a 1,2-diacyl-sn-glycero-3-phospho-L-serine + CMP + H(+)</text>
        <dbReference type="Rhea" id="RHEA:16913"/>
        <dbReference type="ChEBI" id="CHEBI:15378"/>
        <dbReference type="ChEBI" id="CHEBI:33384"/>
        <dbReference type="ChEBI" id="CHEBI:57262"/>
        <dbReference type="ChEBI" id="CHEBI:58332"/>
        <dbReference type="ChEBI" id="CHEBI:60377"/>
        <dbReference type="EC" id="2.7.8.8"/>
    </reaction>
</comment>
<evidence type="ECO:0000256" key="10">
    <source>
        <dbReference type="ARBA" id="ARBA00023098"/>
    </source>
</evidence>
<evidence type="ECO:0000256" key="16">
    <source>
        <dbReference type="SAM" id="Phobius"/>
    </source>
</evidence>
<evidence type="ECO:0000256" key="3">
    <source>
        <dbReference type="ARBA" id="ARBA00010441"/>
    </source>
</evidence>
<dbReference type="PANTHER" id="PTHR14269">
    <property type="entry name" value="CDP-DIACYLGLYCEROL--GLYCEROL-3-PHOSPHATE 3-PHOSPHATIDYLTRANSFERASE-RELATED"/>
    <property type="match status" value="1"/>
</dbReference>
<keyword evidence="6" id="KW-0444">Lipid biosynthesis</keyword>
<organism evidence="17 18">
    <name type="scientific">Prosthecochloris ethylica</name>
    <dbReference type="NCBI Taxonomy" id="2743976"/>
    <lineage>
        <taxon>Bacteria</taxon>
        <taxon>Pseudomonadati</taxon>
        <taxon>Chlorobiota</taxon>
        <taxon>Chlorobiia</taxon>
        <taxon>Chlorobiales</taxon>
        <taxon>Chlorobiaceae</taxon>
        <taxon>Prosthecochloris</taxon>
    </lineage>
</organism>
<feature type="transmembrane region" description="Helical" evidence="16">
    <location>
        <begin position="216"/>
        <end position="243"/>
    </location>
</feature>
<evidence type="ECO:0000256" key="2">
    <source>
        <dbReference type="ARBA" id="ARBA00004127"/>
    </source>
</evidence>
<dbReference type="Pfam" id="PF01066">
    <property type="entry name" value="CDP-OH_P_transf"/>
    <property type="match status" value="1"/>
</dbReference>
<keyword evidence="9 16" id="KW-1133">Transmembrane helix</keyword>
<protein>
    <recommendedName>
        <fullName evidence="5">CDP-diacylglycerol--serine O-phosphatidyltransferase</fullName>
        <ecNumber evidence="4">2.7.8.8</ecNumber>
    </recommendedName>
    <alternativeName>
        <fullName evidence="14">Phosphatidylserine synthase</fullName>
    </alternativeName>
</protein>
<dbReference type="Gene3D" id="1.20.120.1760">
    <property type="match status" value="1"/>
</dbReference>
<comment type="caution">
    <text evidence="17">The sequence shown here is derived from an EMBL/GenBank/DDBJ whole genome shotgun (WGS) entry which is preliminary data.</text>
</comment>
<evidence type="ECO:0000313" key="17">
    <source>
        <dbReference type="EMBL" id="MBF0636266.1"/>
    </source>
</evidence>
<gene>
    <name evidence="17" type="primary">pssA</name>
    <name evidence="17" type="ORF">INT08_03600</name>
</gene>
<dbReference type="PANTHER" id="PTHR14269:SF61">
    <property type="entry name" value="CDP-DIACYLGLYCEROL--SERINE O-PHOSPHATIDYLTRANSFERASE"/>
    <property type="match status" value="1"/>
</dbReference>
<accession>A0ABR9XR36</accession>
<evidence type="ECO:0000256" key="1">
    <source>
        <dbReference type="ARBA" id="ARBA00000287"/>
    </source>
</evidence>
<keyword evidence="8 16" id="KW-0812">Transmembrane</keyword>
<evidence type="ECO:0000256" key="15">
    <source>
        <dbReference type="RuleBase" id="RU003750"/>
    </source>
</evidence>
<evidence type="ECO:0000313" key="18">
    <source>
        <dbReference type="Proteomes" id="UP000619838"/>
    </source>
</evidence>